<dbReference type="InterPro" id="IPR001054">
    <property type="entry name" value="A/G_cyclase"/>
</dbReference>
<dbReference type="InterPro" id="IPR027417">
    <property type="entry name" value="P-loop_NTPase"/>
</dbReference>
<reference evidence="2" key="1">
    <citation type="journal article" date="2014" name="Int. J. Syst. Evol. Microbiol.">
        <title>Complete genome sequence of Corynebacterium casei LMG S-19264T (=DSM 44701T), isolated from a smear-ripened cheese.</title>
        <authorList>
            <consortium name="US DOE Joint Genome Institute (JGI-PGF)"/>
            <person name="Walter F."/>
            <person name="Albersmeier A."/>
            <person name="Kalinowski J."/>
            <person name="Ruckert C."/>
        </authorList>
    </citation>
    <scope>NUCLEOTIDE SEQUENCE</scope>
    <source>
        <strain evidence="2">CGMCC 1.10749</strain>
    </source>
</reference>
<dbReference type="SUPFAM" id="SSF55073">
    <property type="entry name" value="Nucleotide cyclase"/>
    <property type="match status" value="1"/>
</dbReference>
<dbReference type="Pfam" id="PF13191">
    <property type="entry name" value="AAA_16"/>
    <property type="match status" value="1"/>
</dbReference>
<evidence type="ECO:0000313" key="2">
    <source>
        <dbReference type="EMBL" id="GGB71807.1"/>
    </source>
</evidence>
<protein>
    <recommendedName>
        <fullName evidence="1">Guanylate cyclase domain-containing protein</fullName>
    </recommendedName>
</protein>
<dbReference type="EMBL" id="BMEA01000001">
    <property type="protein sequence ID" value="GGB71807.1"/>
    <property type="molecule type" value="Genomic_DNA"/>
</dbReference>
<dbReference type="PANTHER" id="PTHR47691">
    <property type="entry name" value="REGULATOR-RELATED"/>
    <property type="match status" value="1"/>
</dbReference>
<dbReference type="SMART" id="SM00044">
    <property type="entry name" value="CYCc"/>
    <property type="match status" value="1"/>
</dbReference>
<dbReference type="SUPFAM" id="SSF52540">
    <property type="entry name" value="P-loop containing nucleoside triphosphate hydrolases"/>
    <property type="match status" value="1"/>
</dbReference>
<dbReference type="GO" id="GO:0009190">
    <property type="term" value="P:cyclic nucleotide biosynthetic process"/>
    <property type="evidence" value="ECO:0007669"/>
    <property type="project" value="InterPro"/>
</dbReference>
<dbReference type="InterPro" id="IPR041664">
    <property type="entry name" value="AAA_16"/>
</dbReference>
<reference evidence="2" key="2">
    <citation type="submission" date="2020-09" db="EMBL/GenBank/DDBJ databases">
        <authorList>
            <person name="Sun Q."/>
            <person name="Zhou Y."/>
        </authorList>
    </citation>
    <scope>NUCLEOTIDE SEQUENCE</scope>
    <source>
        <strain evidence="2">CGMCC 1.10749</strain>
    </source>
</reference>
<dbReference type="RefSeq" id="WP_035950523.1">
    <property type="nucleotide sequence ID" value="NZ_BMEA01000001.1"/>
</dbReference>
<dbReference type="Proteomes" id="UP000628079">
    <property type="component" value="Unassembled WGS sequence"/>
</dbReference>
<dbReference type="AlphaFoldDB" id="A0A8H9FRV2"/>
<dbReference type="Pfam" id="PF00211">
    <property type="entry name" value="Guanylate_cyc"/>
    <property type="match status" value="1"/>
</dbReference>
<feature type="domain" description="Guanylate cyclase" evidence="1">
    <location>
        <begin position="10"/>
        <end position="122"/>
    </location>
</feature>
<proteinExistence type="predicted"/>
<comment type="caution">
    <text evidence="2">The sequence shown here is derived from an EMBL/GenBank/DDBJ whole genome shotgun (WGS) entry which is preliminary data.</text>
</comment>
<sequence>MPSLPGGTLTLLFSDIEGSTSMLQRLGARWGEALTAHREILRATFAEHDGREMGTEGDSFFVVFTSAQHAVLAAVQGQRRLLEHRWPDDSPLRVRMGLHTGEPERHGEGYIGIDVHQAARIAATASGGQVVLSAATQALAANAAEDITTRDLGLHRLKDLPEPVHLYELSAPGLPGDHPPLRSLGTQANLPAYANEIIGREREVDDVTGLLEDTRARLVTLTGTGGTGKTRLAVAVARDLQDRFPHEIIFVPLHTADRAALMWSGISEAVGAPVDAEVLPHERVSRFLAERTALLVLDNLEQIPEAAQVVADLLAAAPGVSVLATSRRPLHLVDEHLYPVAVLEVPTPISGNDVDSARTGAVELFEQRARMVRPSFRLTPDNLDTVVTLCRRLDGLPLAIELAAARSQLLSPRALLARIDDRLGDRLTAGHRSSRQQTLAATIAWSWDLLDDDSQRALRRLGVFAGRVGLDAVQVVVADEGEDPLDLVAHLVDVSLAEIVEGPDGEPMVLLLETIRRFARDRLGDSGERDEVRLRHARWCLHVATGISALLTGPRQMTALDRMEAVEEDIRSALGWCLAPGRVTTPERRDVGLALLEPMDAYWYRFGYIAEGRGWHDRALVVLEQDDDADPGRLVDALHGKGILAVQQNDLSTGSQALERALELAHRIGDRFRESRESNSLGVARREAGDTEGARELILRSAALAREIGDTHREAIALSNVVQIHLDSGEYADAVVAARRAVEADRALGDPWGVAINQCNLIPALLNAEGPEAAREQFVAVAHEAVALGDVELSLDVLDSGASVWAALGEGALAATLLGASDRQREVAGIPRAEPDQRHLDRFVAPAREALGPVEWDRAHARGATLGIEDAVARGVAHTGGFRSFAGRSDRSSITFGSRPVDGRSS</sequence>
<dbReference type="Gene3D" id="1.25.40.10">
    <property type="entry name" value="Tetratricopeptide repeat domain"/>
    <property type="match status" value="1"/>
</dbReference>
<dbReference type="GO" id="GO:0035556">
    <property type="term" value="P:intracellular signal transduction"/>
    <property type="evidence" value="ECO:0007669"/>
    <property type="project" value="InterPro"/>
</dbReference>
<dbReference type="CDD" id="cd07302">
    <property type="entry name" value="CHD"/>
    <property type="match status" value="1"/>
</dbReference>
<dbReference type="PROSITE" id="PS50125">
    <property type="entry name" value="GUANYLATE_CYCLASE_2"/>
    <property type="match status" value="1"/>
</dbReference>
<evidence type="ECO:0000259" key="1">
    <source>
        <dbReference type="PROSITE" id="PS50125"/>
    </source>
</evidence>
<gene>
    <name evidence="2" type="ORF">GCM10011314_09030</name>
</gene>
<dbReference type="SUPFAM" id="SSF48452">
    <property type="entry name" value="TPR-like"/>
    <property type="match status" value="1"/>
</dbReference>
<evidence type="ECO:0000313" key="3">
    <source>
        <dbReference type="Proteomes" id="UP000628079"/>
    </source>
</evidence>
<dbReference type="InterPro" id="IPR029787">
    <property type="entry name" value="Nucleotide_cyclase"/>
</dbReference>
<dbReference type="PANTHER" id="PTHR47691:SF3">
    <property type="entry name" value="HTH-TYPE TRANSCRIPTIONAL REGULATOR RV0890C-RELATED"/>
    <property type="match status" value="1"/>
</dbReference>
<dbReference type="PRINTS" id="PR00364">
    <property type="entry name" value="DISEASERSIST"/>
</dbReference>
<dbReference type="GO" id="GO:0004016">
    <property type="term" value="F:adenylate cyclase activity"/>
    <property type="evidence" value="ECO:0007669"/>
    <property type="project" value="UniProtKB-ARBA"/>
</dbReference>
<organism evidence="2 3">
    <name type="scientific">Knoellia flava</name>
    <dbReference type="NCBI Taxonomy" id="913969"/>
    <lineage>
        <taxon>Bacteria</taxon>
        <taxon>Bacillati</taxon>
        <taxon>Actinomycetota</taxon>
        <taxon>Actinomycetes</taxon>
        <taxon>Micrococcales</taxon>
        <taxon>Intrasporangiaceae</taxon>
        <taxon>Knoellia</taxon>
    </lineage>
</organism>
<dbReference type="Gene3D" id="3.30.70.1230">
    <property type="entry name" value="Nucleotide cyclase"/>
    <property type="match status" value="1"/>
</dbReference>
<accession>A0A8H9FRV2</accession>
<dbReference type="InterPro" id="IPR011990">
    <property type="entry name" value="TPR-like_helical_dom_sf"/>
</dbReference>
<name>A0A8H9FRV2_9MICO</name>
<dbReference type="Gene3D" id="3.40.50.300">
    <property type="entry name" value="P-loop containing nucleotide triphosphate hydrolases"/>
    <property type="match status" value="1"/>
</dbReference>